<protein>
    <submittedName>
        <fullName evidence="1">Uncharacterized protein</fullName>
    </submittedName>
</protein>
<proteinExistence type="predicted"/>
<comment type="caution">
    <text evidence="1">The sequence shown here is derived from an EMBL/GenBank/DDBJ whole genome shotgun (WGS) entry which is preliminary data.</text>
</comment>
<sequence>MQAERRGAWTGCTIISSVDALDDFSCCPEISFHQRMHGASVLTFISGNYVTCGSTTGDVALCRGYCVLLT</sequence>
<dbReference type="Proteomes" id="UP001176961">
    <property type="component" value="Unassembled WGS sequence"/>
</dbReference>
<dbReference type="EMBL" id="CATQJL010000223">
    <property type="protein sequence ID" value="CAJ0597687.1"/>
    <property type="molecule type" value="Genomic_DNA"/>
</dbReference>
<evidence type="ECO:0000313" key="1">
    <source>
        <dbReference type="EMBL" id="CAJ0597687.1"/>
    </source>
</evidence>
<gene>
    <name evidence="1" type="ORF">CYNAS_LOCUS9670</name>
</gene>
<accession>A0AA36GT27</accession>
<keyword evidence="2" id="KW-1185">Reference proteome</keyword>
<name>A0AA36GT27_CYLNA</name>
<dbReference type="AlphaFoldDB" id="A0AA36GT27"/>
<reference evidence="1" key="1">
    <citation type="submission" date="2023-07" db="EMBL/GenBank/DDBJ databases">
        <authorList>
            <consortium name="CYATHOMIX"/>
        </authorList>
    </citation>
    <scope>NUCLEOTIDE SEQUENCE</scope>
    <source>
        <strain evidence="1">N/A</strain>
    </source>
</reference>
<organism evidence="1 2">
    <name type="scientific">Cylicocyclus nassatus</name>
    <name type="common">Nematode worm</name>
    <dbReference type="NCBI Taxonomy" id="53992"/>
    <lineage>
        <taxon>Eukaryota</taxon>
        <taxon>Metazoa</taxon>
        <taxon>Ecdysozoa</taxon>
        <taxon>Nematoda</taxon>
        <taxon>Chromadorea</taxon>
        <taxon>Rhabditida</taxon>
        <taxon>Rhabditina</taxon>
        <taxon>Rhabditomorpha</taxon>
        <taxon>Strongyloidea</taxon>
        <taxon>Strongylidae</taxon>
        <taxon>Cylicocyclus</taxon>
    </lineage>
</organism>
<evidence type="ECO:0000313" key="2">
    <source>
        <dbReference type="Proteomes" id="UP001176961"/>
    </source>
</evidence>